<evidence type="ECO:0000256" key="1">
    <source>
        <dbReference type="SAM" id="MobiDB-lite"/>
    </source>
</evidence>
<comment type="caution">
    <text evidence="2">The sequence shown here is derived from an EMBL/GenBank/DDBJ whole genome shotgun (WGS) entry which is preliminary data.</text>
</comment>
<feature type="region of interest" description="Disordered" evidence="1">
    <location>
        <begin position="22"/>
        <end position="51"/>
    </location>
</feature>
<name>A0AAE1AMP9_9GAST</name>
<gene>
    <name evidence="2" type="ORF">RRG08_014874</name>
</gene>
<dbReference type="EMBL" id="JAWDGP010001541">
    <property type="protein sequence ID" value="KAK3790405.1"/>
    <property type="molecule type" value="Genomic_DNA"/>
</dbReference>
<evidence type="ECO:0000313" key="2">
    <source>
        <dbReference type="EMBL" id="KAK3790405.1"/>
    </source>
</evidence>
<reference evidence="2" key="1">
    <citation type="journal article" date="2023" name="G3 (Bethesda)">
        <title>A reference genome for the long-term kleptoplast-retaining sea slug Elysia crispata morphotype clarki.</title>
        <authorList>
            <person name="Eastman K.E."/>
            <person name="Pendleton A.L."/>
            <person name="Shaikh M.A."/>
            <person name="Suttiyut T."/>
            <person name="Ogas R."/>
            <person name="Tomko P."/>
            <person name="Gavelis G."/>
            <person name="Widhalm J.R."/>
            <person name="Wisecaver J.H."/>
        </authorList>
    </citation>
    <scope>NUCLEOTIDE SEQUENCE</scope>
    <source>
        <strain evidence="2">ECLA1</strain>
    </source>
</reference>
<dbReference type="Proteomes" id="UP001283361">
    <property type="component" value="Unassembled WGS sequence"/>
</dbReference>
<proteinExistence type="predicted"/>
<accession>A0AAE1AMP9</accession>
<evidence type="ECO:0000313" key="3">
    <source>
        <dbReference type="Proteomes" id="UP001283361"/>
    </source>
</evidence>
<organism evidence="2 3">
    <name type="scientific">Elysia crispata</name>
    <name type="common">lettuce slug</name>
    <dbReference type="NCBI Taxonomy" id="231223"/>
    <lineage>
        <taxon>Eukaryota</taxon>
        <taxon>Metazoa</taxon>
        <taxon>Spiralia</taxon>
        <taxon>Lophotrochozoa</taxon>
        <taxon>Mollusca</taxon>
        <taxon>Gastropoda</taxon>
        <taxon>Heterobranchia</taxon>
        <taxon>Euthyneura</taxon>
        <taxon>Panpulmonata</taxon>
        <taxon>Sacoglossa</taxon>
        <taxon>Placobranchoidea</taxon>
        <taxon>Plakobranchidae</taxon>
        <taxon>Elysia</taxon>
    </lineage>
</organism>
<protein>
    <submittedName>
        <fullName evidence="2">Uncharacterized protein</fullName>
    </submittedName>
</protein>
<feature type="region of interest" description="Disordered" evidence="1">
    <location>
        <begin position="67"/>
        <end position="98"/>
    </location>
</feature>
<dbReference type="AlphaFoldDB" id="A0AAE1AMP9"/>
<keyword evidence="3" id="KW-1185">Reference proteome</keyword>
<sequence>MLQMGRVDFPNALFAKCMTLKSPSREKIRHSQALSDRDLPPPAPRPPTHALWAALGSSPKLRAEIYRKTHTNESPMPPSLTASSLPRGPLGSANRVLR</sequence>